<evidence type="ECO:0000313" key="3">
    <source>
        <dbReference type="Proteomes" id="UP000632222"/>
    </source>
</evidence>
<organism evidence="2 3">
    <name type="scientific">Deinococcus roseus</name>
    <dbReference type="NCBI Taxonomy" id="392414"/>
    <lineage>
        <taxon>Bacteria</taxon>
        <taxon>Thermotogati</taxon>
        <taxon>Deinococcota</taxon>
        <taxon>Deinococci</taxon>
        <taxon>Deinococcales</taxon>
        <taxon>Deinococcaceae</taxon>
        <taxon>Deinococcus</taxon>
    </lineage>
</organism>
<keyword evidence="3" id="KW-1185">Reference proteome</keyword>
<name>A0ABQ2CYQ7_9DEIO</name>
<dbReference type="Proteomes" id="UP000632222">
    <property type="component" value="Unassembled WGS sequence"/>
</dbReference>
<feature type="chain" id="PRO_5046849285" description="Lipoprotein" evidence="1">
    <location>
        <begin position="20"/>
        <end position="717"/>
    </location>
</feature>
<accession>A0ABQ2CYQ7</accession>
<sequence length="717" mass="76077">MRAGLKQMLSAGLLSLVLAACNTVNLDNGTIGGGSTTPSSKDPRITSVTINGNQLLGQTGDVWISGDADVFVKAASNEGLKSLTYSIAGQTGSVENPKAINSFRVSNLTSGSKTLKITITNNKNVSDEVSLPVKVDLTPPTVNVLEPAGASAGGIPRVSGVVTLKVSVADGESGLDSVRFYQTGEDAQEITKVTRVNDEYSVQIDTTKLTDGVKYFQVDSRNNAGLLTSKIVGLNVGNTAEPPAPTAPVVRLLLAPGEKSNTVTIPFIISSEDNLKVAKLLVDGELFKTIVAPPANTENTFTLDVNLLTVGTHVVTIEATTVKEKSATSNGVTIQITKNLSLPLFVISSPTEGASLSGKTPIEVSVVKKGSDFKFLSDITVQIIDFTGNVVKTLTIDKANLKDTDGIYLTELVDWTRLTGADNYSIRASAQVEVDDGTPAANPTFQLEDQLTTGVTITNRRPPAANILLPSSNDASSAVPNAVFSRLSGLFLMSTDETGNFRVDVRMIRKDGNGGGKVTKYLYNLPWPGGFYKLIPEVFLDGSEKVEDGNYMLQTVTEDIDGNGNVQEIPVTVNRAAPALNGLAQNADVKTLTIRNPFKPGDLNVFSTTWQLCNNPNDVVPISYELGGVVPTPKDSEKCAPVTFTNPTTVASVVIKDNVTVVSKAINFAYTGVYSPYTYGFSSVGDYQHFVIAQDLITGVVQVFTGANVGVTQYRNN</sequence>
<protein>
    <recommendedName>
        <fullName evidence="4">Lipoprotein</fullName>
    </recommendedName>
</protein>
<gene>
    <name evidence="2" type="ORF">GCM10008938_15650</name>
</gene>
<dbReference type="PROSITE" id="PS51257">
    <property type="entry name" value="PROKAR_LIPOPROTEIN"/>
    <property type="match status" value="1"/>
</dbReference>
<dbReference type="EMBL" id="BMOD01000004">
    <property type="protein sequence ID" value="GGJ30457.1"/>
    <property type="molecule type" value="Genomic_DNA"/>
</dbReference>
<keyword evidence="1" id="KW-0732">Signal</keyword>
<reference evidence="3" key="1">
    <citation type="journal article" date="2019" name="Int. J. Syst. Evol. Microbiol.">
        <title>The Global Catalogue of Microorganisms (GCM) 10K type strain sequencing project: providing services to taxonomists for standard genome sequencing and annotation.</title>
        <authorList>
            <consortium name="The Broad Institute Genomics Platform"/>
            <consortium name="The Broad Institute Genome Sequencing Center for Infectious Disease"/>
            <person name="Wu L."/>
            <person name="Ma J."/>
        </authorList>
    </citation>
    <scope>NUCLEOTIDE SEQUENCE [LARGE SCALE GENOMIC DNA]</scope>
    <source>
        <strain evidence="3">JCM 14370</strain>
    </source>
</reference>
<evidence type="ECO:0000313" key="2">
    <source>
        <dbReference type="EMBL" id="GGJ30457.1"/>
    </source>
</evidence>
<evidence type="ECO:0008006" key="4">
    <source>
        <dbReference type="Google" id="ProtNLM"/>
    </source>
</evidence>
<evidence type="ECO:0000256" key="1">
    <source>
        <dbReference type="SAM" id="SignalP"/>
    </source>
</evidence>
<proteinExistence type="predicted"/>
<feature type="signal peptide" evidence="1">
    <location>
        <begin position="1"/>
        <end position="19"/>
    </location>
</feature>
<comment type="caution">
    <text evidence="2">The sequence shown here is derived from an EMBL/GenBank/DDBJ whole genome shotgun (WGS) entry which is preliminary data.</text>
</comment>